<organism evidence="2 3">
    <name type="scientific">Staurois parvus</name>
    <dbReference type="NCBI Taxonomy" id="386267"/>
    <lineage>
        <taxon>Eukaryota</taxon>
        <taxon>Metazoa</taxon>
        <taxon>Chordata</taxon>
        <taxon>Craniata</taxon>
        <taxon>Vertebrata</taxon>
        <taxon>Euteleostomi</taxon>
        <taxon>Amphibia</taxon>
        <taxon>Batrachia</taxon>
        <taxon>Anura</taxon>
        <taxon>Neobatrachia</taxon>
        <taxon>Ranoidea</taxon>
        <taxon>Ranidae</taxon>
        <taxon>Staurois</taxon>
    </lineage>
</organism>
<feature type="non-terminal residue" evidence="2">
    <location>
        <position position="73"/>
    </location>
</feature>
<feature type="compositionally biased region" description="Low complexity" evidence="1">
    <location>
        <begin position="51"/>
        <end position="73"/>
    </location>
</feature>
<name>A0ABN9BW40_9NEOB</name>
<dbReference type="Proteomes" id="UP001162483">
    <property type="component" value="Unassembled WGS sequence"/>
</dbReference>
<comment type="caution">
    <text evidence="2">The sequence shown here is derived from an EMBL/GenBank/DDBJ whole genome shotgun (WGS) entry which is preliminary data.</text>
</comment>
<keyword evidence="3" id="KW-1185">Reference proteome</keyword>
<proteinExistence type="predicted"/>
<evidence type="ECO:0000256" key="1">
    <source>
        <dbReference type="SAM" id="MobiDB-lite"/>
    </source>
</evidence>
<gene>
    <name evidence="2" type="ORF">SPARVUS_LOCUS3808651</name>
</gene>
<feature type="region of interest" description="Disordered" evidence="1">
    <location>
        <begin position="1"/>
        <end position="73"/>
    </location>
</feature>
<accession>A0ABN9BW40</accession>
<sequence>MTAGTGSSGIGSSWLDSGHRVTRHQVPFGSTAGTASSGKAVGTDHQATTVGSESIGTTAGTGSSGTRSSGFDS</sequence>
<reference evidence="2" key="1">
    <citation type="submission" date="2023-05" db="EMBL/GenBank/DDBJ databases">
        <authorList>
            <person name="Stuckert A."/>
        </authorList>
    </citation>
    <scope>NUCLEOTIDE SEQUENCE</scope>
</reference>
<evidence type="ECO:0000313" key="3">
    <source>
        <dbReference type="Proteomes" id="UP001162483"/>
    </source>
</evidence>
<protein>
    <submittedName>
        <fullName evidence="2">Uncharacterized protein</fullName>
    </submittedName>
</protein>
<dbReference type="EMBL" id="CATNWA010006356">
    <property type="protein sequence ID" value="CAI9551919.1"/>
    <property type="molecule type" value="Genomic_DNA"/>
</dbReference>
<evidence type="ECO:0000313" key="2">
    <source>
        <dbReference type="EMBL" id="CAI9551919.1"/>
    </source>
</evidence>